<evidence type="ECO:0000313" key="2">
    <source>
        <dbReference type="Proteomes" id="UP000799750"/>
    </source>
</evidence>
<protein>
    <submittedName>
        <fullName evidence="1">Uncharacterized protein</fullName>
    </submittedName>
</protein>
<name>A0A6A6QW74_9PEZI</name>
<evidence type="ECO:0000313" key="1">
    <source>
        <dbReference type="EMBL" id="KAF2496701.1"/>
    </source>
</evidence>
<sequence>MRIPPMLDSFWEGFSPSNSLPRLKPLSKAARCYAVIAVQFRPRSRRLLEDEIFTGHWGPPELLSRLEWPPPLNALRVPLAYKYHLLL</sequence>
<dbReference type="EMBL" id="MU004187">
    <property type="protein sequence ID" value="KAF2496701.1"/>
    <property type="molecule type" value="Genomic_DNA"/>
</dbReference>
<accession>A0A6A6QW74</accession>
<organism evidence="1 2">
    <name type="scientific">Lophium mytilinum</name>
    <dbReference type="NCBI Taxonomy" id="390894"/>
    <lineage>
        <taxon>Eukaryota</taxon>
        <taxon>Fungi</taxon>
        <taxon>Dikarya</taxon>
        <taxon>Ascomycota</taxon>
        <taxon>Pezizomycotina</taxon>
        <taxon>Dothideomycetes</taxon>
        <taxon>Pleosporomycetidae</taxon>
        <taxon>Mytilinidiales</taxon>
        <taxon>Mytilinidiaceae</taxon>
        <taxon>Lophium</taxon>
    </lineage>
</organism>
<dbReference type="Proteomes" id="UP000799750">
    <property type="component" value="Unassembled WGS sequence"/>
</dbReference>
<keyword evidence="2" id="KW-1185">Reference proteome</keyword>
<reference evidence="1" key="1">
    <citation type="journal article" date="2020" name="Stud. Mycol.">
        <title>101 Dothideomycetes genomes: a test case for predicting lifestyles and emergence of pathogens.</title>
        <authorList>
            <person name="Haridas S."/>
            <person name="Albert R."/>
            <person name="Binder M."/>
            <person name="Bloem J."/>
            <person name="Labutti K."/>
            <person name="Salamov A."/>
            <person name="Andreopoulos B."/>
            <person name="Baker S."/>
            <person name="Barry K."/>
            <person name="Bills G."/>
            <person name="Bluhm B."/>
            <person name="Cannon C."/>
            <person name="Castanera R."/>
            <person name="Culley D."/>
            <person name="Daum C."/>
            <person name="Ezra D."/>
            <person name="Gonzalez J."/>
            <person name="Henrissat B."/>
            <person name="Kuo A."/>
            <person name="Liang C."/>
            <person name="Lipzen A."/>
            <person name="Lutzoni F."/>
            <person name="Magnuson J."/>
            <person name="Mondo S."/>
            <person name="Nolan M."/>
            <person name="Ohm R."/>
            <person name="Pangilinan J."/>
            <person name="Park H.-J."/>
            <person name="Ramirez L."/>
            <person name="Alfaro M."/>
            <person name="Sun H."/>
            <person name="Tritt A."/>
            <person name="Yoshinaga Y."/>
            <person name="Zwiers L.-H."/>
            <person name="Turgeon B."/>
            <person name="Goodwin S."/>
            <person name="Spatafora J."/>
            <person name="Crous P."/>
            <person name="Grigoriev I."/>
        </authorList>
    </citation>
    <scope>NUCLEOTIDE SEQUENCE</scope>
    <source>
        <strain evidence="1">CBS 269.34</strain>
    </source>
</reference>
<proteinExistence type="predicted"/>
<gene>
    <name evidence="1" type="ORF">BU16DRAFT_339613</name>
</gene>
<dbReference type="AlphaFoldDB" id="A0A6A6QW74"/>